<dbReference type="EMBL" id="CP027433">
    <property type="protein sequence ID" value="AVM01960.1"/>
    <property type="molecule type" value="Genomic_DNA"/>
</dbReference>
<accession>A0A2S0KJV8</accession>
<dbReference type="Pfam" id="PF10708">
    <property type="entry name" value="DUF2510"/>
    <property type="match status" value="1"/>
</dbReference>
<proteinExistence type="predicted"/>
<feature type="domain" description="DUF2510" evidence="2">
    <location>
        <begin position="96"/>
        <end position="126"/>
    </location>
</feature>
<dbReference type="Proteomes" id="UP000239814">
    <property type="component" value="Chromosome"/>
</dbReference>
<dbReference type="InterPro" id="IPR018929">
    <property type="entry name" value="DUF2510"/>
</dbReference>
<name>A0A2S0KJV8_9ACTN</name>
<sequence>MSELAMVTKKKCRASGHQMSLRGVDQVAGAVQPTVQVQGTPVAAAPAEPKGPGLMRRLAEQGQQLAEHQQGGVPAATPSAAPAAPVPPPPPPAVPAGWYPDPNGALLQRYWDGAAWTEYTAPMVPGQ</sequence>
<keyword evidence="4" id="KW-1185">Reference proteome</keyword>
<evidence type="ECO:0000313" key="4">
    <source>
        <dbReference type="Proteomes" id="UP000239814"/>
    </source>
</evidence>
<feature type="region of interest" description="Disordered" evidence="1">
    <location>
        <begin position="40"/>
        <end position="99"/>
    </location>
</feature>
<dbReference type="OrthoDB" id="3430849at2"/>
<evidence type="ECO:0000313" key="3">
    <source>
        <dbReference type="EMBL" id="AVM01960.1"/>
    </source>
</evidence>
<feature type="compositionally biased region" description="Low complexity" evidence="1">
    <location>
        <begin position="73"/>
        <end position="83"/>
    </location>
</feature>
<evidence type="ECO:0000256" key="1">
    <source>
        <dbReference type="SAM" id="MobiDB-lite"/>
    </source>
</evidence>
<evidence type="ECO:0000259" key="2">
    <source>
        <dbReference type="Pfam" id="PF10708"/>
    </source>
</evidence>
<feature type="compositionally biased region" description="Pro residues" evidence="1">
    <location>
        <begin position="84"/>
        <end position="94"/>
    </location>
</feature>
<dbReference type="KEGG" id="git:C6V83_02610"/>
<organism evidence="3 4">
    <name type="scientific">Gordonia iterans</name>
    <dbReference type="NCBI Taxonomy" id="1004901"/>
    <lineage>
        <taxon>Bacteria</taxon>
        <taxon>Bacillati</taxon>
        <taxon>Actinomycetota</taxon>
        <taxon>Actinomycetes</taxon>
        <taxon>Mycobacteriales</taxon>
        <taxon>Gordoniaceae</taxon>
        <taxon>Gordonia</taxon>
    </lineage>
</organism>
<protein>
    <recommendedName>
        <fullName evidence="2">DUF2510 domain-containing protein</fullName>
    </recommendedName>
</protein>
<dbReference type="AlphaFoldDB" id="A0A2S0KJV8"/>
<reference evidence="3 4" key="1">
    <citation type="submission" date="2018-03" db="EMBL/GenBank/DDBJ databases">
        <title>Characteristics and genome of n-alkane degrading marine bacteria Gordonia iterans isolated from crude oil contaminated in Tae-an, South Korea.</title>
        <authorList>
            <person name="Lee S.-S."/>
            <person name="Kim H."/>
        </authorList>
    </citation>
    <scope>NUCLEOTIDE SEQUENCE [LARGE SCALE GENOMIC DNA]</scope>
    <source>
        <strain evidence="3 4">Co17</strain>
    </source>
</reference>
<gene>
    <name evidence="3" type="ORF">C6V83_02610</name>
</gene>